<feature type="domain" description="Chitin-binding type-4" evidence="3">
    <location>
        <begin position="32"/>
        <end position="224"/>
    </location>
</feature>
<evidence type="ECO:0000256" key="2">
    <source>
        <dbReference type="SAM" id="SignalP"/>
    </source>
</evidence>
<sequence length="370" mass="41699">MLRVPPISISSLRPCGFLLILSSLIINDCNAHGRLIEPPSRASAWRYGFQTPPDYNDHELYCGGFTRQWKHNGGKCGECGDAWDLSEPRPHENGGQWGQGVIVRRYLPGSEMSIRVELTASHMGYFEFRLCPEPNAKQTCLDKNILHIITGFPSQPSPTDADFRFYPRNGSLIYTIKVRLPEITCNQCVLQWRYVAGNNWGTCDDGTGAVGCGPQEEFRACADIAISTEIHTNMRPVRPTYYTTATPSVHMNNTSIERTQNESFNFTILTGVIIVLTILILSIWYLYRCHLSNIKEWTNSFSSRFCKKTRKGNTLVTLTPPKVMPLCIPVSSLENTARNQTPHQPPPVPPPRCKRQSRINNMLVHESSIA</sequence>
<dbReference type="InterPro" id="IPR004302">
    <property type="entry name" value="Cellulose/chitin-bd_N"/>
</dbReference>
<accession>A0A6J2T759</accession>
<dbReference type="GeneID" id="115621440"/>
<dbReference type="PANTHER" id="PTHR21113:SF4">
    <property type="entry name" value="CHITIN-BINDING TYPE-4 DOMAIN-CONTAINING PROTEIN"/>
    <property type="match status" value="1"/>
</dbReference>
<keyword evidence="1" id="KW-0812">Transmembrane</keyword>
<dbReference type="AlphaFoldDB" id="A0A6J2T759"/>
<evidence type="ECO:0000256" key="1">
    <source>
        <dbReference type="SAM" id="Phobius"/>
    </source>
</evidence>
<keyword evidence="1" id="KW-0472">Membrane</keyword>
<dbReference type="PANTHER" id="PTHR21113">
    <property type="entry name" value="AGAP001705-PA"/>
    <property type="match status" value="1"/>
</dbReference>
<name>A0A6J2T759_DROLE</name>
<evidence type="ECO:0000313" key="4">
    <source>
        <dbReference type="Proteomes" id="UP000504634"/>
    </source>
</evidence>
<evidence type="ECO:0000313" key="5">
    <source>
        <dbReference type="RefSeq" id="XP_030370953.1"/>
    </source>
</evidence>
<feature type="chain" id="PRO_5026903117" evidence="2">
    <location>
        <begin position="32"/>
        <end position="370"/>
    </location>
</feature>
<dbReference type="OrthoDB" id="64893at2759"/>
<dbReference type="Proteomes" id="UP000504634">
    <property type="component" value="Unplaced"/>
</dbReference>
<proteinExistence type="predicted"/>
<reference evidence="5" key="1">
    <citation type="submission" date="2025-08" db="UniProtKB">
        <authorList>
            <consortium name="RefSeq"/>
        </authorList>
    </citation>
    <scope>IDENTIFICATION</scope>
    <source>
        <strain evidence="5">11010-0011.00</strain>
        <tissue evidence="5">Whole body</tissue>
    </source>
</reference>
<feature type="signal peptide" evidence="2">
    <location>
        <begin position="1"/>
        <end position="31"/>
    </location>
</feature>
<dbReference type="RefSeq" id="XP_030370953.1">
    <property type="nucleotide sequence ID" value="XM_030515093.1"/>
</dbReference>
<keyword evidence="2" id="KW-0732">Signal</keyword>
<dbReference type="Pfam" id="PF03067">
    <property type="entry name" value="LPMO_10"/>
    <property type="match status" value="1"/>
</dbReference>
<keyword evidence="4" id="KW-1185">Reference proteome</keyword>
<evidence type="ECO:0000259" key="3">
    <source>
        <dbReference type="Pfam" id="PF03067"/>
    </source>
</evidence>
<feature type="transmembrane region" description="Helical" evidence="1">
    <location>
        <begin position="264"/>
        <end position="287"/>
    </location>
</feature>
<keyword evidence="1" id="KW-1133">Transmembrane helix</keyword>
<protein>
    <submittedName>
        <fullName evidence="5">Uncharacterized protein LOC115621440</fullName>
    </submittedName>
</protein>
<gene>
    <name evidence="5" type="primary">LOC115621440</name>
</gene>
<organism evidence="4 5">
    <name type="scientific">Drosophila lebanonensis</name>
    <name type="common">Fruit fly</name>
    <name type="synonym">Scaptodrosophila lebanonensis</name>
    <dbReference type="NCBI Taxonomy" id="7225"/>
    <lineage>
        <taxon>Eukaryota</taxon>
        <taxon>Metazoa</taxon>
        <taxon>Ecdysozoa</taxon>
        <taxon>Arthropoda</taxon>
        <taxon>Hexapoda</taxon>
        <taxon>Insecta</taxon>
        <taxon>Pterygota</taxon>
        <taxon>Neoptera</taxon>
        <taxon>Endopterygota</taxon>
        <taxon>Diptera</taxon>
        <taxon>Brachycera</taxon>
        <taxon>Muscomorpha</taxon>
        <taxon>Ephydroidea</taxon>
        <taxon>Drosophilidae</taxon>
        <taxon>Scaptodrosophila</taxon>
    </lineage>
</organism>